<feature type="chain" id="PRO_5042199759" evidence="2">
    <location>
        <begin position="20"/>
        <end position="112"/>
    </location>
</feature>
<sequence>MQLSIVLVVLCIAVTAIVALPHHLPQHTTEKSEVPVRVVRSPGDDKKGHVHAGVHEESGKGVVVDVNGKRTVYESDNGKSRVNVEGSWSKVVDGPQRGKPQHSAGASWDFDF</sequence>
<accession>A0AAD8EFI7</accession>
<feature type="region of interest" description="Disordered" evidence="1">
    <location>
        <begin position="24"/>
        <end position="60"/>
    </location>
</feature>
<feature type="region of interest" description="Disordered" evidence="1">
    <location>
        <begin position="84"/>
        <end position="112"/>
    </location>
</feature>
<feature type="compositionally biased region" description="Basic and acidic residues" evidence="1">
    <location>
        <begin position="42"/>
        <end position="59"/>
    </location>
</feature>
<comment type="caution">
    <text evidence="3">The sequence shown here is derived from an EMBL/GenBank/DDBJ whole genome shotgun (WGS) entry which is preliminary data.</text>
</comment>
<keyword evidence="2" id="KW-0732">Signal</keyword>
<feature type="signal peptide" evidence="2">
    <location>
        <begin position="1"/>
        <end position="19"/>
    </location>
</feature>
<name>A0AAD8EFI7_DIPPU</name>
<dbReference type="AlphaFoldDB" id="A0AAD8EFI7"/>
<dbReference type="EMBL" id="JASPKZ010006059">
    <property type="protein sequence ID" value="KAJ9587832.1"/>
    <property type="molecule type" value="Genomic_DNA"/>
</dbReference>
<evidence type="ECO:0000313" key="3">
    <source>
        <dbReference type="EMBL" id="KAJ9587832.1"/>
    </source>
</evidence>
<reference evidence="3" key="1">
    <citation type="journal article" date="2023" name="IScience">
        <title>Live-bearing cockroach genome reveals convergent evolutionary mechanisms linked to viviparity in insects and beyond.</title>
        <authorList>
            <person name="Fouks B."/>
            <person name="Harrison M.C."/>
            <person name="Mikhailova A.A."/>
            <person name="Marchal E."/>
            <person name="English S."/>
            <person name="Carruthers M."/>
            <person name="Jennings E.C."/>
            <person name="Chiamaka E.L."/>
            <person name="Frigard R.A."/>
            <person name="Pippel M."/>
            <person name="Attardo G.M."/>
            <person name="Benoit J.B."/>
            <person name="Bornberg-Bauer E."/>
            <person name="Tobe S.S."/>
        </authorList>
    </citation>
    <scope>NUCLEOTIDE SEQUENCE</scope>
    <source>
        <strain evidence="3">Stay&amp;Tobe</strain>
    </source>
</reference>
<gene>
    <name evidence="3" type="ORF">L9F63_018735</name>
</gene>
<evidence type="ECO:0000313" key="4">
    <source>
        <dbReference type="Proteomes" id="UP001233999"/>
    </source>
</evidence>
<protein>
    <submittedName>
        <fullName evidence="3">Uncharacterized protein</fullName>
    </submittedName>
</protein>
<keyword evidence="4" id="KW-1185">Reference proteome</keyword>
<reference evidence="3" key="2">
    <citation type="submission" date="2023-05" db="EMBL/GenBank/DDBJ databases">
        <authorList>
            <person name="Fouks B."/>
        </authorList>
    </citation>
    <scope>NUCLEOTIDE SEQUENCE</scope>
    <source>
        <strain evidence="3">Stay&amp;Tobe</strain>
        <tissue evidence="3">Testes</tissue>
    </source>
</reference>
<evidence type="ECO:0000256" key="2">
    <source>
        <dbReference type="SAM" id="SignalP"/>
    </source>
</evidence>
<organism evidence="3 4">
    <name type="scientific">Diploptera punctata</name>
    <name type="common">Pacific beetle cockroach</name>
    <dbReference type="NCBI Taxonomy" id="6984"/>
    <lineage>
        <taxon>Eukaryota</taxon>
        <taxon>Metazoa</taxon>
        <taxon>Ecdysozoa</taxon>
        <taxon>Arthropoda</taxon>
        <taxon>Hexapoda</taxon>
        <taxon>Insecta</taxon>
        <taxon>Pterygota</taxon>
        <taxon>Neoptera</taxon>
        <taxon>Polyneoptera</taxon>
        <taxon>Dictyoptera</taxon>
        <taxon>Blattodea</taxon>
        <taxon>Blaberoidea</taxon>
        <taxon>Blaberidae</taxon>
        <taxon>Diplopterinae</taxon>
        <taxon>Diploptera</taxon>
    </lineage>
</organism>
<evidence type="ECO:0000256" key="1">
    <source>
        <dbReference type="SAM" id="MobiDB-lite"/>
    </source>
</evidence>
<dbReference type="Proteomes" id="UP001233999">
    <property type="component" value="Unassembled WGS sequence"/>
</dbReference>
<proteinExistence type="predicted"/>